<organism evidence="1 2">
    <name type="scientific">Akkermansia muciniphila</name>
    <dbReference type="NCBI Taxonomy" id="239935"/>
    <lineage>
        <taxon>Bacteria</taxon>
        <taxon>Pseudomonadati</taxon>
        <taxon>Verrucomicrobiota</taxon>
        <taxon>Verrucomicrobiia</taxon>
        <taxon>Verrucomicrobiales</taxon>
        <taxon>Akkermansiaceae</taxon>
        <taxon>Akkermansia</taxon>
    </lineage>
</organism>
<evidence type="ECO:0000313" key="1">
    <source>
        <dbReference type="EMBL" id="PND03821.1"/>
    </source>
</evidence>
<protein>
    <submittedName>
        <fullName evidence="1">Uncharacterized protein</fullName>
    </submittedName>
</protein>
<reference evidence="1 2" key="1">
    <citation type="journal article" date="2017" name="BMC Genomics">
        <title>Genome sequencing of 39 Akkermansia muciniphila isolates reveals its population structure, genomic and functional diverisity, and global distribution in mammalian gut microbiotas.</title>
        <authorList>
            <person name="Guo X."/>
            <person name="Li S."/>
            <person name="Zhang J."/>
            <person name="Wu F."/>
            <person name="Li X."/>
            <person name="Wu D."/>
            <person name="Zhang M."/>
            <person name="Ou Z."/>
            <person name="Jie Z."/>
            <person name="Yan Q."/>
            <person name="Li P."/>
            <person name="Yi J."/>
            <person name="Peng Y."/>
        </authorList>
    </citation>
    <scope>NUCLEOTIDE SEQUENCE [LARGE SCALE GENOMIC DNA]</scope>
    <source>
        <strain evidence="1 2">GP28</strain>
    </source>
</reference>
<gene>
    <name evidence="1" type="ORF">CXT95_03295</name>
</gene>
<comment type="caution">
    <text evidence="1">The sequence shown here is derived from an EMBL/GenBank/DDBJ whole genome shotgun (WGS) entry which is preliminary data.</text>
</comment>
<evidence type="ECO:0000313" key="2">
    <source>
        <dbReference type="Proteomes" id="UP000236075"/>
    </source>
</evidence>
<sequence>MVAVPCLRRYESMTLVKAGKTFLNGPGRRGKEQTETCPILMEQAPLQDRPGNDALLLGEKNCFFPKSQRQAEVIGENAQGAGKRLPGV</sequence>
<dbReference type="AlphaFoldDB" id="A0AAX0WK57"/>
<proteinExistence type="predicted"/>
<name>A0AAX0WK57_9BACT</name>
<dbReference type="Proteomes" id="UP000236075">
    <property type="component" value="Unassembled WGS sequence"/>
</dbReference>
<dbReference type="EMBL" id="PJLB01000005">
    <property type="protein sequence ID" value="PND03821.1"/>
    <property type="molecule type" value="Genomic_DNA"/>
</dbReference>
<accession>A0AAX0WK57</accession>